<dbReference type="EMBL" id="MRVG01000013">
    <property type="protein sequence ID" value="PMB64403.1"/>
    <property type="molecule type" value="Genomic_DNA"/>
</dbReference>
<comment type="caution">
    <text evidence="1">The sequence shown here is derived from an EMBL/GenBank/DDBJ whole genome shotgun (WGS) entry which is preliminary data.</text>
</comment>
<gene>
    <name evidence="1" type="ORF">BM221_009791</name>
</gene>
<organism evidence="1 2">
    <name type="scientific">Beauveria bassiana</name>
    <name type="common">White muscardine disease fungus</name>
    <name type="synonym">Tritirachium shiotae</name>
    <dbReference type="NCBI Taxonomy" id="176275"/>
    <lineage>
        <taxon>Eukaryota</taxon>
        <taxon>Fungi</taxon>
        <taxon>Dikarya</taxon>
        <taxon>Ascomycota</taxon>
        <taxon>Pezizomycotina</taxon>
        <taxon>Sordariomycetes</taxon>
        <taxon>Hypocreomycetidae</taxon>
        <taxon>Hypocreales</taxon>
        <taxon>Cordycipitaceae</taxon>
        <taxon>Beauveria</taxon>
    </lineage>
</organism>
<protein>
    <submittedName>
        <fullName evidence="1">Uncharacterized protein</fullName>
    </submittedName>
</protein>
<accession>A0A2N6NAU7</accession>
<reference evidence="1 2" key="1">
    <citation type="journal article" date="2016" name="Appl. Microbiol. Biotechnol.">
        <title>Characterization of T-DNA insertion mutants with decreased virulence in the entomopathogenic fungus Beauveria bassiana JEF-007.</title>
        <authorList>
            <person name="Kim S."/>
            <person name="Lee S.J."/>
            <person name="Nai Y.S."/>
            <person name="Yu J.S."/>
            <person name="Lee M.R."/>
            <person name="Yang Y.T."/>
            <person name="Kim J.S."/>
        </authorList>
    </citation>
    <scope>NUCLEOTIDE SEQUENCE [LARGE SCALE GENOMIC DNA]</scope>
    <source>
        <strain evidence="1 2">JEF-007</strain>
    </source>
</reference>
<dbReference type="Proteomes" id="UP000235728">
    <property type="component" value="Unassembled WGS sequence"/>
</dbReference>
<name>A0A2N6NAU7_BEABA</name>
<evidence type="ECO:0000313" key="2">
    <source>
        <dbReference type="Proteomes" id="UP000235728"/>
    </source>
</evidence>
<proteinExistence type="predicted"/>
<dbReference type="AlphaFoldDB" id="A0A2N6NAU7"/>
<sequence length="64" mass="7136">MSPIAPALTGSRRPAEPPCDEVTDWGAWMAMVDFEDRLTSDWGCFGKDIEVRVVADSLWVPVRV</sequence>
<evidence type="ECO:0000313" key="1">
    <source>
        <dbReference type="EMBL" id="PMB64403.1"/>
    </source>
</evidence>